<dbReference type="AlphaFoldDB" id="A0A4P9ZBN0"/>
<accession>A0A4P9ZBN0</accession>
<organism evidence="1 2">
    <name type="scientific">Metschnikowia bicuspidata</name>
    <dbReference type="NCBI Taxonomy" id="27322"/>
    <lineage>
        <taxon>Eukaryota</taxon>
        <taxon>Fungi</taxon>
        <taxon>Dikarya</taxon>
        <taxon>Ascomycota</taxon>
        <taxon>Saccharomycotina</taxon>
        <taxon>Pichiomycetes</taxon>
        <taxon>Metschnikowiaceae</taxon>
        <taxon>Metschnikowia</taxon>
    </lineage>
</organism>
<reference evidence="2" key="1">
    <citation type="journal article" date="2018" name="Nat. Microbiol.">
        <title>Leveraging single-cell genomics to expand the fungal tree of life.</title>
        <authorList>
            <person name="Ahrendt S.R."/>
            <person name="Quandt C.A."/>
            <person name="Ciobanu D."/>
            <person name="Clum A."/>
            <person name="Salamov A."/>
            <person name="Andreopoulos B."/>
            <person name="Cheng J.F."/>
            <person name="Woyke T."/>
            <person name="Pelin A."/>
            <person name="Henrissat B."/>
            <person name="Reynolds N.K."/>
            <person name="Benny G.L."/>
            <person name="Smith M.E."/>
            <person name="James T.Y."/>
            <person name="Grigoriev I.V."/>
        </authorList>
    </citation>
    <scope>NUCLEOTIDE SEQUENCE [LARGE SCALE GENOMIC DNA]</scope>
    <source>
        <strain evidence="2">Baker2002</strain>
    </source>
</reference>
<dbReference type="Gene3D" id="1.10.10.10">
    <property type="entry name" value="Winged helix-like DNA-binding domain superfamily/Winged helix DNA-binding domain"/>
    <property type="match status" value="1"/>
</dbReference>
<sequence>MSLDSYIKEMANAIAAEKPYVLQELLTINPGHERGTQRANFGDPSDIDLYTLPEKFHAVVRAYLRAMRSIYIASDLRASFVNLKELLVCLNRAAESQTNWICPALINCSDELISVYQVRARQFPEPSASPGDLGDLGDLGDETAKKDSPLEMVAAIINQSFKICLTDKNLDAATSKKLSIPFFLAALLKIYFKLGKLELAKSVEKALAATRHTIPTRHNTPAFARKHAVTYLYYSALLSLNDSDFEAAEGKLCTTLDFLACYSRLRVVAKPSEKVLVLLVPLKMANSCRTLSASKWATYPALSYIYRDRLFAALNTGHLRAFDHWTFRFLRVFHHRYLYILVLHLRSLCILRLFQRTHRLYAELALELPHIVPFSAFQLALKFSRSYDDKLHETTAADPESRLPDVDYGEVECLLANFIQRRQIKGYLLHSNKCIVLLKTAPFLAA</sequence>
<evidence type="ECO:0000313" key="2">
    <source>
        <dbReference type="Proteomes" id="UP000268321"/>
    </source>
</evidence>
<protein>
    <submittedName>
        <fullName evidence="1">Uncharacterized protein</fullName>
    </submittedName>
</protein>
<dbReference type="OrthoDB" id="10252687at2759"/>
<name>A0A4P9ZBN0_9ASCO</name>
<dbReference type="Proteomes" id="UP000268321">
    <property type="component" value="Unassembled WGS sequence"/>
</dbReference>
<dbReference type="GO" id="GO:0003723">
    <property type="term" value="F:RNA binding"/>
    <property type="evidence" value="ECO:0007669"/>
    <property type="project" value="InterPro"/>
</dbReference>
<dbReference type="PANTHER" id="PTHR12732">
    <property type="entry name" value="UNCHARACTERIZED PROTEASOME COMPONENT REGION PCI-CONTAINING"/>
    <property type="match status" value="1"/>
</dbReference>
<dbReference type="InterPro" id="IPR045114">
    <property type="entry name" value="Csn12-like"/>
</dbReference>
<evidence type="ECO:0000313" key="1">
    <source>
        <dbReference type="EMBL" id="RKP29752.1"/>
    </source>
</evidence>
<keyword evidence="2" id="KW-1185">Reference proteome</keyword>
<dbReference type="PANTHER" id="PTHR12732:SF0">
    <property type="entry name" value="PCI DOMAIN-CONTAINING PROTEIN 2"/>
    <property type="match status" value="1"/>
</dbReference>
<proteinExistence type="predicted"/>
<dbReference type="GO" id="GO:0003690">
    <property type="term" value="F:double-stranded DNA binding"/>
    <property type="evidence" value="ECO:0007669"/>
    <property type="project" value="InterPro"/>
</dbReference>
<dbReference type="InterPro" id="IPR036388">
    <property type="entry name" value="WH-like_DNA-bd_sf"/>
</dbReference>
<dbReference type="EMBL" id="ML004476">
    <property type="protein sequence ID" value="RKP29752.1"/>
    <property type="molecule type" value="Genomic_DNA"/>
</dbReference>
<gene>
    <name evidence="1" type="ORF">METBISCDRAFT_27998</name>
</gene>